<evidence type="ECO:0000259" key="1">
    <source>
        <dbReference type="PROSITE" id="PS50943"/>
    </source>
</evidence>
<dbReference type="Gene3D" id="1.10.260.40">
    <property type="entry name" value="lambda repressor-like DNA-binding domains"/>
    <property type="match status" value="1"/>
</dbReference>
<protein>
    <submittedName>
        <fullName evidence="2">Helix-turn-helix transcriptional regulator</fullName>
    </submittedName>
</protein>
<organism evidence="2 3">
    <name type="scientific">Streptomyces rhizosphaericus</name>
    <dbReference type="NCBI Taxonomy" id="114699"/>
    <lineage>
        <taxon>Bacteria</taxon>
        <taxon>Bacillati</taxon>
        <taxon>Actinomycetota</taxon>
        <taxon>Actinomycetes</taxon>
        <taxon>Kitasatosporales</taxon>
        <taxon>Streptomycetaceae</taxon>
        <taxon>Streptomyces</taxon>
        <taxon>Streptomyces violaceusniger group</taxon>
    </lineage>
</organism>
<comment type="caution">
    <text evidence="2">The sequence shown here is derived from an EMBL/GenBank/DDBJ whole genome shotgun (WGS) entry which is preliminary data.</text>
</comment>
<dbReference type="PROSITE" id="PS50943">
    <property type="entry name" value="HTH_CROC1"/>
    <property type="match status" value="1"/>
</dbReference>
<dbReference type="InterPro" id="IPR010982">
    <property type="entry name" value="Lambda_DNA-bd_dom_sf"/>
</dbReference>
<evidence type="ECO:0000313" key="3">
    <source>
        <dbReference type="Proteomes" id="UP001500418"/>
    </source>
</evidence>
<feature type="domain" description="HTH cro/C1-type" evidence="1">
    <location>
        <begin position="52"/>
        <end position="108"/>
    </location>
</feature>
<dbReference type="SMART" id="SM00530">
    <property type="entry name" value="HTH_XRE"/>
    <property type="match status" value="1"/>
</dbReference>
<dbReference type="InterPro" id="IPR043917">
    <property type="entry name" value="DUF5753"/>
</dbReference>
<proteinExistence type="predicted"/>
<dbReference type="Pfam" id="PF13560">
    <property type="entry name" value="HTH_31"/>
    <property type="match status" value="1"/>
</dbReference>
<dbReference type="CDD" id="cd00093">
    <property type="entry name" value="HTH_XRE"/>
    <property type="match status" value="1"/>
</dbReference>
<reference evidence="2 3" key="1">
    <citation type="journal article" date="2019" name="Int. J. Syst. Evol. Microbiol.">
        <title>The Global Catalogue of Microorganisms (GCM) 10K type strain sequencing project: providing services to taxonomists for standard genome sequencing and annotation.</title>
        <authorList>
            <consortium name="The Broad Institute Genomics Platform"/>
            <consortium name="The Broad Institute Genome Sequencing Center for Infectious Disease"/>
            <person name="Wu L."/>
            <person name="Ma J."/>
        </authorList>
    </citation>
    <scope>NUCLEOTIDE SEQUENCE [LARGE SCALE GENOMIC DNA]</scope>
    <source>
        <strain evidence="2 3">JCM 11444</strain>
    </source>
</reference>
<dbReference type="Proteomes" id="UP001500418">
    <property type="component" value="Unassembled WGS sequence"/>
</dbReference>
<gene>
    <name evidence="2" type="ORF">GCM10009575_091940</name>
</gene>
<accession>A0ABN1RLM3</accession>
<dbReference type="SUPFAM" id="SSF47413">
    <property type="entry name" value="lambda repressor-like DNA-binding domains"/>
    <property type="match status" value="1"/>
</dbReference>
<evidence type="ECO:0000313" key="2">
    <source>
        <dbReference type="EMBL" id="GAA0959406.1"/>
    </source>
</evidence>
<keyword evidence="3" id="KW-1185">Reference proteome</keyword>
<dbReference type="InterPro" id="IPR001387">
    <property type="entry name" value="Cro/C1-type_HTH"/>
</dbReference>
<dbReference type="Pfam" id="PF19054">
    <property type="entry name" value="DUF5753"/>
    <property type="match status" value="1"/>
</dbReference>
<dbReference type="EMBL" id="BAAAID010000117">
    <property type="protein sequence ID" value="GAA0959406.1"/>
    <property type="molecule type" value="Genomic_DNA"/>
</dbReference>
<name>A0ABN1RLM3_9ACTN</name>
<sequence>MPPLQQRLLPPEQEMADSVRQRAEAVQGHVEGTEMAARRGATFRRRELGKELRRLREKNGLTILEAAEGLGFSDAKLSRVETGNNSLPRVADIEALLDRYGVTDIDDRETLLALHRESRTSDWWRPYRSVMPSGLHTYVGLEMDARAMRAWNAQVVFGLLQTENYARAMFMTAKPVEETTTAFVEDNTRVRMGRQQVITRRDDPLELRVVLDESALRRIIGGPEIMREQYEAVAELCSLDNVTVQVLPQSLATYRAEDNFIVLDFDGGLDSVVALDNSTNSYTDKKGEVWKHNRRFDAMREGALPPTETPRFLKELARELV</sequence>